<dbReference type="Proteomes" id="UP000239446">
    <property type="component" value="Unassembled WGS sequence"/>
</dbReference>
<keyword evidence="3" id="KW-0238">DNA-binding</keyword>
<evidence type="ECO:0000313" key="8">
    <source>
        <dbReference type="Proteomes" id="UP000239446"/>
    </source>
</evidence>
<dbReference type="InterPro" id="IPR052021">
    <property type="entry name" value="Type-I_RS_S_subunit"/>
</dbReference>
<dbReference type="RefSeq" id="WP_104417010.1">
    <property type="nucleotide sequence ID" value="NZ_PTIT01000025.1"/>
</dbReference>
<comment type="caution">
    <text evidence="7">The sequence shown here is derived from an EMBL/GenBank/DDBJ whole genome shotgun (WGS) entry which is preliminary data.</text>
</comment>
<evidence type="ECO:0000256" key="4">
    <source>
        <dbReference type="SAM" id="Coils"/>
    </source>
</evidence>
<dbReference type="AlphaFoldDB" id="A0A2S6G3V4"/>
<dbReference type="CDD" id="cd17266">
    <property type="entry name" value="RMtype1_S_Sau1132ORF3780P-TRD2-CR2_like"/>
    <property type="match status" value="1"/>
</dbReference>
<sequence>MVPEGWVRIPLSEACSMKAGKFVPANEISKEPMSGFHPCYGGNGLRGYTRSHTHAGSYSLIGRQGELCGNITFVNGKFHATEHAVVATPAEKIDTGWLYYKLIDLKLNRYATGQAQPGLSVKNLEQIPLIAPSNLPEQKKIAQILSTWDQAITATERLLENSQQRKKGLMQQLLTGKKRLPGFEGEWGAEKLKSLCAIRTGKKDVNEGNPEGAYPFFTCASEPTRSDNYSYDCEALLIAGNGIIGKTHYFNGKFEAYQRTYILTDFSNEIVVSYLHQFILYWLMRDIDREKQHGAMPYIKLGLLQSFKVFLPSIDEQLAIAEVLSTADKDVSALQRRLESLIQEKKALMQQLLTGKRRVNVETEAA</sequence>
<dbReference type="OrthoDB" id="9798929at2"/>
<protein>
    <submittedName>
        <fullName evidence="7">Type I restriction enzyme S subunit</fullName>
    </submittedName>
</protein>
<dbReference type="REBASE" id="261613">
    <property type="entry name" value="S.MpeS1B9ORF102534P"/>
</dbReference>
<evidence type="ECO:0000259" key="5">
    <source>
        <dbReference type="Pfam" id="PF01420"/>
    </source>
</evidence>
<dbReference type="PANTHER" id="PTHR30408">
    <property type="entry name" value="TYPE-1 RESTRICTION ENZYME ECOKI SPECIFICITY PROTEIN"/>
    <property type="match status" value="1"/>
</dbReference>
<evidence type="ECO:0000313" key="9">
    <source>
        <dbReference type="Proteomes" id="UP000239648"/>
    </source>
</evidence>
<dbReference type="GO" id="GO:0009307">
    <property type="term" value="P:DNA restriction-modification system"/>
    <property type="evidence" value="ECO:0007669"/>
    <property type="project" value="UniProtKB-KW"/>
</dbReference>
<dbReference type="InterPro" id="IPR000055">
    <property type="entry name" value="Restrct_endonuc_typeI_TRD"/>
</dbReference>
<dbReference type="GO" id="GO:0003677">
    <property type="term" value="F:DNA binding"/>
    <property type="evidence" value="ECO:0007669"/>
    <property type="project" value="UniProtKB-KW"/>
</dbReference>
<dbReference type="Pfam" id="PF01420">
    <property type="entry name" value="Methylase_S"/>
    <property type="match status" value="2"/>
</dbReference>
<dbReference type="InterPro" id="IPR044946">
    <property type="entry name" value="Restrct_endonuc_typeI_TRD_sf"/>
</dbReference>
<keyword evidence="4" id="KW-0175">Coiled coil</keyword>
<dbReference type="EMBL" id="PTIU01000025">
    <property type="protein sequence ID" value="PPK53757.1"/>
    <property type="molecule type" value="Genomic_DNA"/>
</dbReference>
<dbReference type="PANTHER" id="PTHR30408:SF12">
    <property type="entry name" value="TYPE I RESTRICTION ENZYME MJAVIII SPECIFICITY SUBUNIT"/>
    <property type="match status" value="1"/>
</dbReference>
<proteinExistence type="inferred from homology"/>
<evidence type="ECO:0000256" key="2">
    <source>
        <dbReference type="ARBA" id="ARBA00022747"/>
    </source>
</evidence>
<dbReference type="SUPFAM" id="SSF116734">
    <property type="entry name" value="DNA methylase specificity domain"/>
    <property type="match status" value="2"/>
</dbReference>
<feature type="domain" description="Type I restriction modification DNA specificity" evidence="5">
    <location>
        <begin position="3"/>
        <end position="157"/>
    </location>
</feature>
<feature type="coiled-coil region" evidence="4">
    <location>
        <begin position="324"/>
        <end position="351"/>
    </location>
</feature>
<keyword evidence="9" id="KW-1185">Reference proteome</keyword>
<feature type="domain" description="Type I restriction modification DNA specificity" evidence="5">
    <location>
        <begin position="186"/>
        <end position="339"/>
    </location>
</feature>
<keyword evidence="2" id="KW-0680">Restriction system</keyword>
<accession>A0A2S6G3V4</accession>
<gene>
    <name evidence="7" type="ORF">B0H24_102535</name>
    <name evidence="6" type="ORF">BY455_12535</name>
</gene>
<reference evidence="6 9" key="1">
    <citation type="submission" date="2018-02" db="EMBL/GenBank/DDBJ databases">
        <title>Deep subsurface shale carbon reservoir microbial communities from Ohio and West Virginia, USA.</title>
        <authorList>
            <person name="Wrighton K."/>
        </authorList>
    </citation>
    <scope>NUCLEOTIDE SEQUENCE [LARGE SCALE GENOMIC DNA]</scope>
    <source>
        <strain evidence="6 9">UTICA-S1B6</strain>
    </source>
</reference>
<dbReference type="Gene3D" id="1.10.287.1120">
    <property type="entry name" value="Bipartite methylase S protein"/>
    <property type="match status" value="2"/>
</dbReference>
<name>A0A2S6G3V4_9GAMM</name>
<comment type="similarity">
    <text evidence="1">Belongs to the type-I restriction system S methylase family.</text>
</comment>
<evidence type="ECO:0000313" key="7">
    <source>
        <dbReference type="EMBL" id="PPK53757.1"/>
    </source>
</evidence>
<organism evidence="7 8">
    <name type="scientific">Marinobacter persicus</name>
    <dbReference type="NCBI Taxonomy" id="930118"/>
    <lineage>
        <taxon>Bacteria</taxon>
        <taxon>Pseudomonadati</taxon>
        <taxon>Pseudomonadota</taxon>
        <taxon>Gammaproteobacteria</taxon>
        <taxon>Pseudomonadales</taxon>
        <taxon>Marinobacteraceae</taxon>
        <taxon>Marinobacter</taxon>
    </lineage>
</organism>
<evidence type="ECO:0000256" key="1">
    <source>
        <dbReference type="ARBA" id="ARBA00010923"/>
    </source>
</evidence>
<dbReference type="Gene3D" id="3.90.220.20">
    <property type="entry name" value="DNA methylase specificity domains"/>
    <property type="match status" value="2"/>
</dbReference>
<evidence type="ECO:0000313" key="6">
    <source>
        <dbReference type="EMBL" id="PPK50475.1"/>
    </source>
</evidence>
<reference evidence="7 8" key="2">
    <citation type="submission" date="2018-02" db="EMBL/GenBank/DDBJ databases">
        <title>Subsurface microbial communities from deep shales in Ohio and West Virginia, USA.</title>
        <authorList>
            <person name="Wrighton K."/>
        </authorList>
    </citation>
    <scope>NUCLEOTIDE SEQUENCE [LARGE SCALE GENOMIC DNA]</scope>
    <source>
        <strain evidence="7 8">UTICA-S1B9</strain>
    </source>
</reference>
<dbReference type="Proteomes" id="UP000239648">
    <property type="component" value="Unassembled WGS sequence"/>
</dbReference>
<dbReference type="EMBL" id="PTIT01000025">
    <property type="protein sequence ID" value="PPK50475.1"/>
    <property type="molecule type" value="Genomic_DNA"/>
</dbReference>
<evidence type="ECO:0000256" key="3">
    <source>
        <dbReference type="ARBA" id="ARBA00023125"/>
    </source>
</evidence>